<evidence type="ECO:0000313" key="3">
    <source>
        <dbReference type="Proteomes" id="UP001347796"/>
    </source>
</evidence>
<reference evidence="2 3" key="1">
    <citation type="submission" date="2024-01" db="EMBL/GenBank/DDBJ databases">
        <title>The genome of the rayed Mediterranean limpet Patella caerulea (Linnaeus, 1758).</title>
        <authorList>
            <person name="Anh-Thu Weber A."/>
            <person name="Halstead-Nussloch G."/>
        </authorList>
    </citation>
    <scope>NUCLEOTIDE SEQUENCE [LARGE SCALE GENOMIC DNA]</scope>
    <source>
        <strain evidence="2">AATW-2023a</strain>
        <tissue evidence="2">Whole specimen</tissue>
    </source>
</reference>
<dbReference type="EMBL" id="JAZGQO010000014">
    <property type="protein sequence ID" value="KAK6170589.1"/>
    <property type="molecule type" value="Genomic_DNA"/>
</dbReference>
<organism evidence="2 3">
    <name type="scientific">Patella caerulea</name>
    <name type="common">Rayed Mediterranean limpet</name>
    <dbReference type="NCBI Taxonomy" id="87958"/>
    <lineage>
        <taxon>Eukaryota</taxon>
        <taxon>Metazoa</taxon>
        <taxon>Spiralia</taxon>
        <taxon>Lophotrochozoa</taxon>
        <taxon>Mollusca</taxon>
        <taxon>Gastropoda</taxon>
        <taxon>Patellogastropoda</taxon>
        <taxon>Patelloidea</taxon>
        <taxon>Patellidae</taxon>
        <taxon>Patella</taxon>
    </lineage>
</organism>
<proteinExistence type="predicted"/>
<dbReference type="EMBL" id="JAZGQO010000014">
    <property type="protein sequence ID" value="KAK6170590.1"/>
    <property type="molecule type" value="Genomic_DNA"/>
</dbReference>
<dbReference type="Proteomes" id="UP001347796">
    <property type="component" value="Unassembled WGS sequence"/>
</dbReference>
<comment type="caution">
    <text evidence="2">The sequence shown here is derived from an EMBL/GenBank/DDBJ whole genome shotgun (WGS) entry which is preliminary data.</text>
</comment>
<keyword evidence="3" id="KW-1185">Reference proteome</keyword>
<protein>
    <submittedName>
        <fullName evidence="2">Uncharacterized protein</fullName>
    </submittedName>
</protein>
<gene>
    <name evidence="1" type="ORF">SNE40_018948</name>
    <name evidence="2" type="ORF">SNE40_018949</name>
</gene>
<sequence>MTATVTGFHGARAGNGPFFSPRFRAAKKSNAGKYYRKKNLNDVNEVDDYLYREDSILESVFEIDDILSFSEFGFVKAYKARLRRKGLDPKQLYCVNRHMDTPRTCLTSLPKLKRNFLVQQNFDKMKDDTPEVTSPIEGHLQFNIRNYNADIPKNVNLCYKGVPIETKLEKRLRQLENNNIPGFIVRSRNHGRPLGNITSLPYLNELLENTQGEDKRRPSIFYRTEI</sequence>
<evidence type="ECO:0000313" key="2">
    <source>
        <dbReference type="EMBL" id="KAK6170590.1"/>
    </source>
</evidence>
<evidence type="ECO:0000313" key="1">
    <source>
        <dbReference type="EMBL" id="KAK6170589.1"/>
    </source>
</evidence>
<accession>A0AAN8J695</accession>
<name>A0AAN8J695_PATCE</name>
<dbReference type="AlphaFoldDB" id="A0AAN8J695"/>